<feature type="domain" description="ShKT" evidence="3">
    <location>
        <begin position="118"/>
        <end position="152"/>
    </location>
</feature>
<dbReference type="InterPro" id="IPR003582">
    <property type="entry name" value="ShKT_dom"/>
</dbReference>
<dbReference type="InterPro" id="IPR001007">
    <property type="entry name" value="VWF_dom"/>
</dbReference>
<proteinExistence type="predicted"/>
<organism evidence="4">
    <name type="scientific">Pinctada fucata</name>
    <name type="common">Akoya pearl oyster</name>
    <name type="synonym">Pinctada imbricata fucata</name>
    <dbReference type="NCBI Taxonomy" id="50426"/>
    <lineage>
        <taxon>Eukaryota</taxon>
        <taxon>Metazoa</taxon>
        <taxon>Spiralia</taxon>
        <taxon>Lophotrochozoa</taxon>
        <taxon>Mollusca</taxon>
        <taxon>Bivalvia</taxon>
        <taxon>Autobranchia</taxon>
        <taxon>Pteriomorphia</taxon>
        <taxon>Pterioida</taxon>
        <taxon>Pterioidea</taxon>
        <taxon>Pteriidae</taxon>
        <taxon>Pinctada</taxon>
    </lineage>
</organism>
<name>A0A194AN83_PINFU</name>
<dbReference type="AlphaFoldDB" id="A0A194AN83"/>
<dbReference type="PROSITE" id="PS50184">
    <property type="entry name" value="VWFC_2"/>
    <property type="match status" value="2"/>
</dbReference>
<dbReference type="EMBL" id="GELH01000329">
    <property type="protein sequence ID" value="JAS03943.1"/>
    <property type="molecule type" value="Transcribed_RNA"/>
</dbReference>
<feature type="domain" description="ShKT" evidence="3">
    <location>
        <begin position="68"/>
        <end position="103"/>
    </location>
</feature>
<dbReference type="PROSITE" id="PS51670">
    <property type="entry name" value="SHKT"/>
    <property type="match status" value="2"/>
</dbReference>
<evidence type="ECO:0000256" key="1">
    <source>
        <dbReference type="PROSITE-ProRule" id="PRU01005"/>
    </source>
</evidence>
<feature type="domain" description="VWFC" evidence="2">
    <location>
        <begin position="207"/>
        <end position="279"/>
    </location>
</feature>
<feature type="disulfide bond" evidence="1">
    <location>
        <begin position="118"/>
        <end position="152"/>
    </location>
</feature>
<comment type="caution">
    <text evidence="1">Lacks conserved residue(s) required for the propagation of feature annotation.</text>
</comment>
<sequence length="353" mass="38647">MCRCEDGNNGQFTCTPRCPVYTKLPSFCRLDTLPGECCRQLNCVSKVVTTTPDPSITTKPPRKTCSWCNDKLSNCDSYDQTTACKAPYDRWAKRNCANFCGMCDCDHAPTTKATIAGCTDKLTNCEDYGKDSCSGIFASWAKDNCKSYCGLCDDKVTQGGCHDIQPGLCQNLKDTVCTNVAYRDWSLQNCKKTCGTCTGNGVTVAPKSCQYSDGVTHAHGTFWVDGCNSNGKNCTCIDGQVSCLRSCPIYNNLQGWKLVDVPGECCPILKPVGQLAACNYKDGQSYSQGQTWSDGCKLTCQCTDATTGIYQCRNKCPQWNLPTVCHWVDPKPGKCCRQPVCPPPYEISGYPDE</sequence>
<dbReference type="SMART" id="SM00214">
    <property type="entry name" value="VWC"/>
    <property type="match status" value="2"/>
</dbReference>
<dbReference type="PROSITE" id="PS01208">
    <property type="entry name" value="VWFC_1"/>
    <property type="match status" value="1"/>
</dbReference>
<evidence type="ECO:0000259" key="2">
    <source>
        <dbReference type="PROSITE" id="PS50184"/>
    </source>
</evidence>
<dbReference type="Pfam" id="PF01549">
    <property type="entry name" value="ShK"/>
    <property type="match status" value="3"/>
</dbReference>
<evidence type="ECO:0000259" key="3">
    <source>
        <dbReference type="PROSITE" id="PS51670"/>
    </source>
</evidence>
<keyword evidence="1" id="KW-1015">Disulfide bond</keyword>
<dbReference type="EMBL" id="GELH01000330">
    <property type="protein sequence ID" value="JAS03942.1"/>
    <property type="molecule type" value="Transcribed_RNA"/>
</dbReference>
<accession>A0A194AN83</accession>
<protein>
    <submittedName>
        <fullName evidence="4">Uncharacterized protein</fullName>
    </submittedName>
</protein>
<evidence type="ECO:0000313" key="4">
    <source>
        <dbReference type="EMBL" id="JAS03942.1"/>
    </source>
</evidence>
<reference evidence="4" key="1">
    <citation type="submission" date="2016-03" db="EMBL/GenBank/DDBJ databases">
        <authorList>
            <person name="Ploux O."/>
        </authorList>
    </citation>
    <scope>NUCLEOTIDE SEQUENCE</scope>
    <source>
        <tissue evidence="4">Mantle</tissue>
    </source>
</reference>
<feature type="domain" description="VWFC" evidence="2">
    <location>
        <begin position="276"/>
        <end position="342"/>
    </location>
</feature>
<dbReference type="SMART" id="SM00254">
    <property type="entry name" value="ShKT"/>
    <property type="match status" value="3"/>
</dbReference>